<protein>
    <submittedName>
        <fullName evidence="1">Uncharacterized protein</fullName>
    </submittedName>
</protein>
<dbReference type="AlphaFoldDB" id="A0A4P7NPF1"/>
<evidence type="ECO:0000313" key="1">
    <source>
        <dbReference type="EMBL" id="QBZ64211.1"/>
    </source>
</evidence>
<dbReference type="EMBL" id="CP034209">
    <property type="protein sequence ID" value="QBZ64211.1"/>
    <property type="molecule type" value="Genomic_DNA"/>
</dbReference>
<reference evidence="1 2" key="1">
    <citation type="journal article" date="2019" name="Mol. Biol. Evol.">
        <title>Blast fungal genomes show frequent chromosomal changes, gene gains and losses, and effector gene turnover.</title>
        <authorList>
            <person name="Gomez Luciano L.B."/>
            <person name="Jason Tsai I."/>
            <person name="Chuma I."/>
            <person name="Tosa Y."/>
            <person name="Chen Y.H."/>
            <person name="Li J.Y."/>
            <person name="Li M.Y."/>
            <person name="Jade Lu M.Y."/>
            <person name="Nakayashiki H."/>
            <person name="Li W.H."/>
        </authorList>
    </citation>
    <scope>NUCLEOTIDE SEQUENCE [LARGE SCALE GENOMIC DNA]</scope>
    <source>
        <strain evidence="1">MZ5-1-6</strain>
    </source>
</reference>
<dbReference type="Proteomes" id="UP000294847">
    <property type="component" value="Chromosome 6"/>
</dbReference>
<name>A0A4P7NPF1_PYROR</name>
<gene>
    <name evidence="1" type="ORF">PoMZ_05905</name>
</gene>
<accession>A0A4P7NPF1</accession>
<sequence length="101" mass="11085">MAKTDKPSAQVICGHSPVVGRYADICTPPLRLSDASCKVATVLGGAPARACHHGHGQFILSHIQKEAYICYRTQSDVEIDPGVSKYNMAMFLAYKMFRVQE</sequence>
<evidence type="ECO:0000313" key="2">
    <source>
        <dbReference type="Proteomes" id="UP000294847"/>
    </source>
</evidence>
<proteinExistence type="predicted"/>
<organism evidence="1 2">
    <name type="scientific">Pyricularia oryzae</name>
    <name type="common">Rice blast fungus</name>
    <name type="synonym">Magnaporthe oryzae</name>
    <dbReference type="NCBI Taxonomy" id="318829"/>
    <lineage>
        <taxon>Eukaryota</taxon>
        <taxon>Fungi</taxon>
        <taxon>Dikarya</taxon>
        <taxon>Ascomycota</taxon>
        <taxon>Pezizomycotina</taxon>
        <taxon>Sordariomycetes</taxon>
        <taxon>Sordariomycetidae</taxon>
        <taxon>Magnaporthales</taxon>
        <taxon>Pyriculariaceae</taxon>
        <taxon>Pyricularia</taxon>
    </lineage>
</organism>